<dbReference type="NCBIfam" id="TIGR03794">
    <property type="entry name" value="NHLM_micro_HlyD"/>
    <property type="match status" value="1"/>
</dbReference>
<keyword evidence="5" id="KW-1185">Reference proteome</keyword>
<keyword evidence="3" id="KW-0472">Membrane</keyword>
<evidence type="ECO:0000256" key="3">
    <source>
        <dbReference type="SAM" id="Phobius"/>
    </source>
</evidence>
<dbReference type="RefSeq" id="WP_283441742.1">
    <property type="nucleotide sequence ID" value="NZ_FXUL01000004.1"/>
</dbReference>
<keyword evidence="2" id="KW-0175">Coiled coil</keyword>
<evidence type="ECO:0000256" key="1">
    <source>
        <dbReference type="ARBA" id="ARBA00004196"/>
    </source>
</evidence>
<feature type="transmembrane region" description="Helical" evidence="3">
    <location>
        <begin position="31"/>
        <end position="51"/>
    </location>
</feature>
<reference evidence="4 5" key="1">
    <citation type="submission" date="2017-05" db="EMBL/GenBank/DDBJ databases">
        <authorList>
            <person name="Varghese N."/>
            <person name="Submissions S."/>
        </authorList>
    </citation>
    <scope>NUCLEOTIDE SEQUENCE [LARGE SCALE GENOMIC DNA]</scope>
    <source>
        <strain evidence="4 5">DSM 26001</strain>
    </source>
</reference>
<dbReference type="InterPro" id="IPR050465">
    <property type="entry name" value="UPF0194_transport"/>
</dbReference>
<dbReference type="InterPro" id="IPR022275">
    <property type="entry name" value="NHPM_bacteriocin_SS_HylD"/>
</dbReference>
<sequence length="418" mass="45719">MKQEMFRKAALENLSTPDQLDHGMQITRPRAWIALSAILLLLLAAVVWSVAGTLPASVEGQGIIIREGGTFNIVSFGTGVITDMTDLKIGDPVRRGQLLGRLAQPEMQQQIDTQRIALQQLLDEETDTTGRMRALRPVQENSIRLQQAVLQRSILAKQDQLRSLRVILEGQQELLRDGLITRQRYEQSRQQALGAESDIDNARTLLQKLSVEQIESAALRENRLREIGARVLQARNRLNDLLLQHELASQLISPHDGIVVESMAMQGDAIRNGQPVLSIEVNEGVLEAVIYLPPNSNAKLLKPGMAAQISPVTAKKERFGYLIGTVRAVAQYPATEAGMLSLFNNAALVRELTRSGPPIAVEVVLAPDASTRSGYAWSSRTGASVELSSGTLAGGTFVVESKRPITLLIPLLRELTGT</sequence>
<evidence type="ECO:0000256" key="2">
    <source>
        <dbReference type="ARBA" id="ARBA00023054"/>
    </source>
</evidence>
<dbReference type="Proteomes" id="UP001158049">
    <property type="component" value="Unassembled WGS sequence"/>
</dbReference>
<protein>
    <submittedName>
        <fullName evidence="4">HlyD family secretion protein</fullName>
    </submittedName>
</protein>
<gene>
    <name evidence="4" type="ORF">SAMN06295970_104178</name>
</gene>
<dbReference type="PANTHER" id="PTHR32347">
    <property type="entry name" value="EFFLUX SYSTEM COMPONENT YKNX-RELATED"/>
    <property type="match status" value="1"/>
</dbReference>
<accession>A0ABY1Q1Y2</accession>
<proteinExistence type="predicted"/>
<comment type="subcellular location">
    <subcellularLocation>
        <location evidence="1">Cell envelope</location>
    </subcellularLocation>
</comment>
<comment type="caution">
    <text evidence="4">The sequence shown here is derived from an EMBL/GenBank/DDBJ whole genome shotgun (WGS) entry which is preliminary data.</text>
</comment>
<dbReference type="EMBL" id="FXUL01000004">
    <property type="protein sequence ID" value="SMP55477.1"/>
    <property type="molecule type" value="Genomic_DNA"/>
</dbReference>
<name>A0ABY1Q1Y2_9BURK</name>
<evidence type="ECO:0000313" key="4">
    <source>
        <dbReference type="EMBL" id="SMP55477.1"/>
    </source>
</evidence>
<organism evidence="4 5">
    <name type="scientific">Noviherbaspirillum suwonense</name>
    <dbReference type="NCBI Taxonomy" id="1224511"/>
    <lineage>
        <taxon>Bacteria</taxon>
        <taxon>Pseudomonadati</taxon>
        <taxon>Pseudomonadota</taxon>
        <taxon>Betaproteobacteria</taxon>
        <taxon>Burkholderiales</taxon>
        <taxon>Oxalobacteraceae</taxon>
        <taxon>Noviherbaspirillum</taxon>
    </lineage>
</organism>
<keyword evidence="3" id="KW-1133">Transmembrane helix</keyword>
<dbReference type="PANTHER" id="PTHR32347:SF23">
    <property type="entry name" value="BLL5650 PROTEIN"/>
    <property type="match status" value="1"/>
</dbReference>
<evidence type="ECO:0000313" key="5">
    <source>
        <dbReference type="Proteomes" id="UP001158049"/>
    </source>
</evidence>
<keyword evidence="3" id="KW-0812">Transmembrane</keyword>